<gene>
    <name evidence="1" type="ORF">ASZ90_008029</name>
</gene>
<evidence type="ECO:0000313" key="1">
    <source>
        <dbReference type="EMBL" id="KUG22193.1"/>
    </source>
</evidence>
<dbReference type="AlphaFoldDB" id="A0A0W8FNA5"/>
<accession>A0A0W8FNA5</accession>
<sequence length="104" mass="12109">MKLLKFVGSSLDDLRDFPEEARRTAGFELRTIQNGLEPRDWKPVAAVGSGVREIRIHVLGEWRIIYVANIRDAIYVLHAFQKKTQKTSQRDIELARKRYKQIGE</sequence>
<dbReference type="InterPro" id="IPR009241">
    <property type="entry name" value="HigB-like"/>
</dbReference>
<comment type="caution">
    <text evidence="1">The sequence shown here is derived from an EMBL/GenBank/DDBJ whole genome shotgun (WGS) entry which is preliminary data.</text>
</comment>
<name>A0A0W8FNA5_9ZZZZ</name>
<organism evidence="1">
    <name type="scientific">hydrocarbon metagenome</name>
    <dbReference type="NCBI Taxonomy" id="938273"/>
    <lineage>
        <taxon>unclassified sequences</taxon>
        <taxon>metagenomes</taxon>
        <taxon>ecological metagenomes</taxon>
    </lineage>
</organism>
<reference evidence="1" key="1">
    <citation type="journal article" date="2015" name="Proc. Natl. Acad. Sci. U.S.A.">
        <title>Networks of energetic and metabolic interactions define dynamics in microbial communities.</title>
        <authorList>
            <person name="Embree M."/>
            <person name="Liu J.K."/>
            <person name="Al-Bassam M.M."/>
            <person name="Zengler K."/>
        </authorList>
    </citation>
    <scope>NUCLEOTIDE SEQUENCE</scope>
</reference>
<dbReference type="Pfam" id="PF05973">
    <property type="entry name" value="Gp49"/>
    <property type="match status" value="1"/>
</dbReference>
<protein>
    <submittedName>
        <fullName evidence="1">Phage-related</fullName>
    </submittedName>
</protein>
<proteinExistence type="predicted"/>
<dbReference type="EMBL" id="LNQE01000979">
    <property type="protein sequence ID" value="KUG22193.1"/>
    <property type="molecule type" value="Genomic_DNA"/>
</dbReference>